<name>A0A9D3MMI5_ANGAN</name>
<evidence type="ECO:0000313" key="4">
    <source>
        <dbReference type="Proteomes" id="UP001044222"/>
    </source>
</evidence>
<feature type="coiled-coil region" evidence="1">
    <location>
        <begin position="11"/>
        <end position="104"/>
    </location>
</feature>
<sequence length="167" mass="19546">MLPGEGDQEKIEVLRKKLKRHKRIADSTKQENKELKACTAQCLRTEEENNELKDKMELVKKTFETNRKSLEEKLEITTNQLREKEQALQQKLAQERELQERETKFQSQIRAGEITIKTMTTEQKRKEECYKTRIKDLEAHFAELGNSLSSSEADEVLKASLKAHSRN</sequence>
<comment type="caution">
    <text evidence="3">The sequence shown here is derived from an EMBL/GenBank/DDBJ whole genome shotgun (WGS) entry which is preliminary data.</text>
</comment>
<dbReference type="EMBL" id="JAFIRN010000004">
    <property type="protein sequence ID" value="KAG5850567.1"/>
    <property type="molecule type" value="Genomic_DNA"/>
</dbReference>
<protein>
    <submittedName>
        <fullName evidence="3">Uncharacterized protein</fullName>
    </submittedName>
</protein>
<accession>A0A9D3MMI5</accession>
<organism evidence="3 4">
    <name type="scientific">Anguilla anguilla</name>
    <name type="common">European freshwater eel</name>
    <name type="synonym">Muraena anguilla</name>
    <dbReference type="NCBI Taxonomy" id="7936"/>
    <lineage>
        <taxon>Eukaryota</taxon>
        <taxon>Metazoa</taxon>
        <taxon>Chordata</taxon>
        <taxon>Craniata</taxon>
        <taxon>Vertebrata</taxon>
        <taxon>Euteleostomi</taxon>
        <taxon>Actinopterygii</taxon>
        <taxon>Neopterygii</taxon>
        <taxon>Teleostei</taxon>
        <taxon>Anguilliformes</taxon>
        <taxon>Anguillidae</taxon>
        <taxon>Anguilla</taxon>
    </lineage>
</organism>
<keyword evidence="1" id="KW-0175">Coiled coil</keyword>
<gene>
    <name evidence="3" type="ORF">ANANG_G00083840</name>
</gene>
<proteinExistence type="predicted"/>
<evidence type="ECO:0000256" key="2">
    <source>
        <dbReference type="SAM" id="MobiDB-lite"/>
    </source>
</evidence>
<evidence type="ECO:0000313" key="3">
    <source>
        <dbReference type="EMBL" id="KAG5850567.1"/>
    </source>
</evidence>
<dbReference type="AlphaFoldDB" id="A0A9D3MMI5"/>
<evidence type="ECO:0000256" key="1">
    <source>
        <dbReference type="SAM" id="Coils"/>
    </source>
</evidence>
<feature type="region of interest" description="Disordered" evidence="2">
    <location>
        <begin position="148"/>
        <end position="167"/>
    </location>
</feature>
<reference evidence="3" key="1">
    <citation type="submission" date="2021-01" db="EMBL/GenBank/DDBJ databases">
        <title>A chromosome-scale assembly of European eel, Anguilla anguilla.</title>
        <authorList>
            <person name="Henkel C."/>
            <person name="Jong-Raadsen S.A."/>
            <person name="Dufour S."/>
            <person name="Weltzien F.-A."/>
            <person name="Palstra A.P."/>
            <person name="Pelster B."/>
            <person name="Spaink H.P."/>
            <person name="Van Den Thillart G.E."/>
            <person name="Jansen H."/>
            <person name="Zahm M."/>
            <person name="Klopp C."/>
            <person name="Cedric C."/>
            <person name="Louis A."/>
            <person name="Berthelot C."/>
            <person name="Parey E."/>
            <person name="Roest Crollius H."/>
            <person name="Montfort J."/>
            <person name="Robinson-Rechavi M."/>
            <person name="Bucao C."/>
            <person name="Bouchez O."/>
            <person name="Gislard M."/>
            <person name="Lluch J."/>
            <person name="Milhes M."/>
            <person name="Lampietro C."/>
            <person name="Lopez Roques C."/>
            <person name="Donnadieu C."/>
            <person name="Braasch I."/>
            <person name="Desvignes T."/>
            <person name="Postlethwait J."/>
            <person name="Bobe J."/>
            <person name="Guiguen Y."/>
            <person name="Dirks R."/>
        </authorList>
    </citation>
    <scope>NUCLEOTIDE SEQUENCE</scope>
    <source>
        <strain evidence="3">Tag_6206</strain>
        <tissue evidence="3">Liver</tissue>
    </source>
</reference>
<dbReference type="Proteomes" id="UP001044222">
    <property type="component" value="Unassembled WGS sequence"/>
</dbReference>
<keyword evidence="4" id="KW-1185">Reference proteome</keyword>